<organism evidence="1">
    <name type="scientific">marine sediment metagenome</name>
    <dbReference type="NCBI Taxonomy" id="412755"/>
    <lineage>
        <taxon>unclassified sequences</taxon>
        <taxon>metagenomes</taxon>
        <taxon>ecological metagenomes</taxon>
    </lineage>
</organism>
<evidence type="ECO:0000313" key="1">
    <source>
        <dbReference type="EMBL" id="KKL79103.1"/>
    </source>
</evidence>
<sequence length="175" mass="19241">MSYGINEPEAPATKKQTFKIFTLGGGDVREQNLTRKEASDKIQEMLAVNGKAVDGGPAMDFETLWEEAKADGYVAGQDAIPSPMIVEGYEHEPVMGGVCGFAWVNFSMKKGLGRKFGKWLIDNDHARKDDYYGGCTIWIGEHGQSMARKEAHAHAMAQTLQRAGIEDAHGMSRMD</sequence>
<name>A0A0F9EYB9_9ZZZZ</name>
<protein>
    <submittedName>
        <fullName evidence="1">Uncharacterized protein</fullName>
    </submittedName>
</protein>
<accession>A0A0F9EYB9</accession>
<proteinExistence type="predicted"/>
<comment type="caution">
    <text evidence="1">The sequence shown here is derived from an EMBL/GenBank/DDBJ whole genome shotgun (WGS) entry which is preliminary data.</text>
</comment>
<dbReference type="EMBL" id="LAZR01023266">
    <property type="protein sequence ID" value="KKL79103.1"/>
    <property type="molecule type" value="Genomic_DNA"/>
</dbReference>
<reference evidence="1" key="1">
    <citation type="journal article" date="2015" name="Nature">
        <title>Complex archaea that bridge the gap between prokaryotes and eukaryotes.</title>
        <authorList>
            <person name="Spang A."/>
            <person name="Saw J.H."/>
            <person name="Jorgensen S.L."/>
            <person name="Zaremba-Niedzwiedzka K."/>
            <person name="Martijn J."/>
            <person name="Lind A.E."/>
            <person name="van Eijk R."/>
            <person name="Schleper C."/>
            <person name="Guy L."/>
            <person name="Ettema T.J."/>
        </authorList>
    </citation>
    <scope>NUCLEOTIDE SEQUENCE</scope>
</reference>
<gene>
    <name evidence="1" type="ORF">LCGC14_2018190</name>
</gene>
<dbReference type="AlphaFoldDB" id="A0A0F9EYB9"/>